<dbReference type="EMBL" id="JAWWNJ010000097">
    <property type="protein sequence ID" value="KAK6996445.1"/>
    <property type="molecule type" value="Genomic_DNA"/>
</dbReference>
<gene>
    <name evidence="1" type="ORF">R3P38DRAFT_1961650</name>
</gene>
<evidence type="ECO:0000313" key="1">
    <source>
        <dbReference type="EMBL" id="KAK6996445.1"/>
    </source>
</evidence>
<protein>
    <submittedName>
        <fullName evidence="1">Uncharacterized protein</fullName>
    </submittedName>
</protein>
<name>A0AAV9ZZ10_9AGAR</name>
<reference evidence="1 2" key="1">
    <citation type="journal article" date="2024" name="J Genomics">
        <title>Draft genome sequencing and assembly of Favolaschia claudopus CIRM-BRFM 2984 isolated from oak limbs.</title>
        <authorList>
            <person name="Navarro D."/>
            <person name="Drula E."/>
            <person name="Chaduli D."/>
            <person name="Cazenave R."/>
            <person name="Ahrendt S."/>
            <person name="Wang J."/>
            <person name="Lipzen A."/>
            <person name="Daum C."/>
            <person name="Barry K."/>
            <person name="Grigoriev I.V."/>
            <person name="Favel A."/>
            <person name="Rosso M.N."/>
            <person name="Martin F."/>
        </authorList>
    </citation>
    <scope>NUCLEOTIDE SEQUENCE [LARGE SCALE GENOMIC DNA]</scope>
    <source>
        <strain evidence="1 2">CIRM-BRFM 2984</strain>
    </source>
</reference>
<dbReference type="AlphaFoldDB" id="A0AAV9ZZ10"/>
<keyword evidence="2" id="KW-1185">Reference proteome</keyword>
<dbReference type="Proteomes" id="UP001362999">
    <property type="component" value="Unassembled WGS sequence"/>
</dbReference>
<evidence type="ECO:0000313" key="2">
    <source>
        <dbReference type="Proteomes" id="UP001362999"/>
    </source>
</evidence>
<accession>A0AAV9ZZ10</accession>
<sequence length="219" mass="24862">MPLCSWTRRESPAEHWCLPASFALRACFVSSSEWLLRYNPYSRMPCLSGSHRAICGDCGVSTARLALMARASRFFVALKYRTGAGGMGWTEARSFKRTPRTSHVRRTLLQTDRQNLLVPQSAPSRTISCLSVRHGSPPHCIREISVPPTLDANKRRPSPASPLRCFFRSRQYQHSLAPVAPSMTAERSGILRRRFRHTIGWTNADSWNRRIWKEVGGHI</sequence>
<proteinExistence type="predicted"/>
<organism evidence="1 2">
    <name type="scientific">Favolaschia claudopus</name>
    <dbReference type="NCBI Taxonomy" id="2862362"/>
    <lineage>
        <taxon>Eukaryota</taxon>
        <taxon>Fungi</taxon>
        <taxon>Dikarya</taxon>
        <taxon>Basidiomycota</taxon>
        <taxon>Agaricomycotina</taxon>
        <taxon>Agaricomycetes</taxon>
        <taxon>Agaricomycetidae</taxon>
        <taxon>Agaricales</taxon>
        <taxon>Marasmiineae</taxon>
        <taxon>Mycenaceae</taxon>
        <taxon>Favolaschia</taxon>
    </lineage>
</organism>
<comment type="caution">
    <text evidence="1">The sequence shown here is derived from an EMBL/GenBank/DDBJ whole genome shotgun (WGS) entry which is preliminary data.</text>
</comment>